<feature type="transmembrane region" description="Helical" evidence="3">
    <location>
        <begin position="795"/>
        <end position="820"/>
    </location>
</feature>
<keyword evidence="3" id="KW-0812">Transmembrane</keyword>
<evidence type="ECO:0000313" key="6">
    <source>
        <dbReference type="Proteomes" id="UP000193144"/>
    </source>
</evidence>
<gene>
    <name evidence="5" type="ORF">BCR34DRAFT_608181</name>
</gene>
<dbReference type="OrthoDB" id="288590at2759"/>
<dbReference type="PROSITE" id="PS51471">
    <property type="entry name" value="FE2OG_OXY"/>
    <property type="match status" value="1"/>
</dbReference>
<protein>
    <recommendedName>
        <fullName evidence="4">Fe2OG dioxygenase domain-containing protein</fullName>
    </recommendedName>
</protein>
<feature type="region of interest" description="Disordered" evidence="2">
    <location>
        <begin position="764"/>
        <end position="793"/>
    </location>
</feature>
<sequence length="888" mass="96406">MATTFASLPVVDIRKLKERNVSDDDTSSLSKQLYDVFSTTGFAYLVNLPLSFGHDEIFKVTQEFFALDLEEKMRLAKKSFSPTNTNTYRGYFPTQPLLDPDNLKEGFEIGCPDTKLDNPSISTQHRVKLSEPNVWPDATAFQMRQKLDGIYRELQSLAIQILSLLAVSLGKPSDFFNAWMKDSLSTLRLLHYPRVFRNEEIGDSVNVDGVKLSCTPHTDSGILTLLHQDATGGLEVRDASGTWVPAPYVPGSIVVNIGDLMAKVSGERFTATMHRVRAPPSPPPSTSSRESSSAGRYSVPFFFEPGENCVIESVSGEGESVVYGEHLRMKMKTWVEFMDDSGSVPLWHPTRRNARVNQRRLERITAFALMAQLPQFSAFHLALALLLPVLASAQCDIPPLTLVWSNTTVSQDGLGVARGIELGIGSPHQIFAFRPATTLNNTRINNVLNCGSASNDSCIGALGGGFDPSKSKSYSVSIKSQWNGSQVDAEDSTGAYVYFNDDVGFQNNGHVEGFPLVMDSEVFGGSQAGLPLGTNSSFLRAAVQGGVAPSEVFGLWSGSRGVQPHDGLLVVGGYDRARVKPSSNFTTFPVGKWSLERACPLQVTITNLTYANLPLMTAGSSGIDACIEPLAQRFVFPPKIATMFATYTGQNGTLYPNKMWYNVSNRPTGDMSITLSNGYTTTISNAELFAPLRGSDKNGRYAITNDSVLEAFVADNRKANPDDVDTALGGMFLTFNYLLVNYPKGEFGLAPAVAADAKNISPDPTAICTPTNRPAPTQTPRPTPSDSPSKSSTNVGAIAGGVVGGVAGIALLGALAFILFRRRRKTTKGMPSELDPQSPVPVSRQASELMAHEMSYNIQEMPTSRHASFRKPDGRDEIEPQPPAYHDQ</sequence>
<accession>A0A1Y1Y9Y4</accession>
<dbReference type="Pfam" id="PF03171">
    <property type="entry name" value="2OG-FeII_Oxy"/>
    <property type="match status" value="1"/>
</dbReference>
<evidence type="ECO:0000313" key="5">
    <source>
        <dbReference type="EMBL" id="ORX94715.1"/>
    </source>
</evidence>
<dbReference type="STRING" id="1231657.A0A1Y1Y9Y4"/>
<dbReference type="SUPFAM" id="SSF51197">
    <property type="entry name" value="Clavaminate synthase-like"/>
    <property type="match status" value="1"/>
</dbReference>
<dbReference type="InterPro" id="IPR021109">
    <property type="entry name" value="Peptidase_aspartic_dom_sf"/>
</dbReference>
<dbReference type="InterPro" id="IPR026992">
    <property type="entry name" value="DIOX_N"/>
</dbReference>
<dbReference type="SUPFAM" id="SSF50630">
    <property type="entry name" value="Acid proteases"/>
    <property type="match status" value="1"/>
</dbReference>
<dbReference type="InterPro" id="IPR044861">
    <property type="entry name" value="IPNS-like_FE2OG_OXY"/>
</dbReference>
<dbReference type="AlphaFoldDB" id="A0A1Y1Y9Y4"/>
<dbReference type="PRINTS" id="PR00682">
    <property type="entry name" value="IPNSYNTHASE"/>
</dbReference>
<dbReference type="PANTHER" id="PTHR47990">
    <property type="entry name" value="2-OXOGLUTARATE (2OG) AND FE(II)-DEPENDENT OXYGENASE SUPERFAMILY PROTEIN-RELATED"/>
    <property type="match status" value="1"/>
</dbReference>
<organism evidence="5 6">
    <name type="scientific">Clohesyomyces aquaticus</name>
    <dbReference type="NCBI Taxonomy" id="1231657"/>
    <lineage>
        <taxon>Eukaryota</taxon>
        <taxon>Fungi</taxon>
        <taxon>Dikarya</taxon>
        <taxon>Ascomycota</taxon>
        <taxon>Pezizomycotina</taxon>
        <taxon>Dothideomycetes</taxon>
        <taxon>Pleosporomycetidae</taxon>
        <taxon>Pleosporales</taxon>
        <taxon>Lindgomycetaceae</taxon>
        <taxon>Clohesyomyces</taxon>
    </lineage>
</organism>
<keyword evidence="6" id="KW-1185">Reference proteome</keyword>
<dbReference type="Pfam" id="PF14226">
    <property type="entry name" value="DIOX_N"/>
    <property type="match status" value="1"/>
</dbReference>
<evidence type="ECO:0000256" key="1">
    <source>
        <dbReference type="ARBA" id="ARBA00008056"/>
    </source>
</evidence>
<feature type="region of interest" description="Disordered" evidence="2">
    <location>
        <begin position="273"/>
        <end position="293"/>
    </location>
</feature>
<feature type="compositionally biased region" description="Polar residues" evidence="2">
    <location>
        <begin position="857"/>
        <end position="866"/>
    </location>
</feature>
<dbReference type="Gene3D" id="2.60.120.330">
    <property type="entry name" value="B-lactam Antibiotic, Isopenicillin N Synthase, Chain"/>
    <property type="match status" value="1"/>
</dbReference>
<evidence type="ECO:0000256" key="3">
    <source>
        <dbReference type="SAM" id="Phobius"/>
    </source>
</evidence>
<dbReference type="Gene3D" id="2.40.70.10">
    <property type="entry name" value="Acid Proteases"/>
    <property type="match status" value="2"/>
</dbReference>
<reference evidence="5 6" key="1">
    <citation type="submission" date="2016-07" db="EMBL/GenBank/DDBJ databases">
        <title>Pervasive Adenine N6-methylation of Active Genes in Fungi.</title>
        <authorList>
            <consortium name="DOE Joint Genome Institute"/>
            <person name="Mondo S.J."/>
            <person name="Dannebaum R.O."/>
            <person name="Kuo R.C."/>
            <person name="Labutti K."/>
            <person name="Haridas S."/>
            <person name="Kuo A."/>
            <person name="Salamov A."/>
            <person name="Ahrendt S.R."/>
            <person name="Lipzen A."/>
            <person name="Sullivan W."/>
            <person name="Andreopoulos W.B."/>
            <person name="Clum A."/>
            <person name="Lindquist E."/>
            <person name="Daum C."/>
            <person name="Ramamoorthy G.K."/>
            <person name="Gryganskyi A."/>
            <person name="Culley D."/>
            <person name="Magnuson J.K."/>
            <person name="James T.Y."/>
            <person name="O'Malley M.A."/>
            <person name="Stajich J.E."/>
            <person name="Spatafora J.W."/>
            <person name="Visel A."/>
            <person name="Grigoriev I.V."/>
        </authorList>
    </citation>
    <scope>NUCLEOTIDE SEQUENCE [LARGE SCALE GENOMIC DNA]</scope>
    <source>
        <strain evidence="5 6">CBS 115471</strain>
    </source>
</reference>
<comment type="similarity">
    <text evidence="1">Belongs to the iron/ascorbate-dependent oxidoreductase family.</text>
</comment>
<dbReference type="InterPro" id="IPR050231">
    <property type="entry name" value="Iron_ascorbate_oxido_reductase"/>
</dbReference>
<keyword evidence="3" id="KW-0472">Membrane</keyword>
<dbReference type="GO" id="GO:0044283">
    <property type="term" value="P:small molecule biosynthetic process"/>
    <property type="evidence" value="ECO:0007669"/>
    <property type="project" value="UniProtKB-ARBA"/>
</dbReference>
<feature type="domain" description="Fe2OG dioxygenase" evidence="4">
    <location>
        <begin position="182"/>
        <end position="305"/>
    </location>
</feature>
<dbReference type="InterPro" id="IPR027443">
    <property type="entry name" value="IPNS-like_sf"/>
</dbReference>
<dbReference type="Proteomes" id="UP000193144">
    <property type="component" value="Unassembled WGS sequence"/>
</dbReference>
<keyword evidence="3" id="KW-1133">Transmembrane helix</keyword>
<dbReference type="EMBL" id="MCFA01000301">
    <property type="protein sequence ID" value="ORX94715.1"/>
    <property type="molecule type" value="Genomic_DNA"/>
</dbReference>
<proteinExistence type="inferred from homology"/>
<dbReference type="InterPro" id="IPR005123">
    <property type="entry name" value="Oxoglu/Fe-dep_dioxygenase_dom"/>
</dbReference>
<name>A0A1Y1Y9Y4_9PLEO</name>
<evidence type="ECO:0000259" key="4">
    <source>
        <dbReference type="PROSITE" id="PS51471"/>
    </source>
</evidence>
<comment type="caution">
    <text evidence="5">The sequence shown here is derived from an EMBL/GenBank/DDBJ whole genome shotgun (WGS) entry which is preliminary data.</text>
</comment>
<feature type="region of interest" description="Disordered" evidence="2">
    <location>
        <begin position="857"/>
        <end position="888"/>
    </location>
</feature>
<evidence type="ECO:0000256" key="2">
    <source>
        <dbReference type="SAM" id="MobiDB-lite"/>
    </source>
</evidence>